<evidence type="ECO:0000313" key="2">
    <source>
        <dbReference type="Proteomes" id="UP001358586"/>
    </source>
</evidence>
<evidence type="ECO:0000313" key="1">
    <source>
        <dbReference type="EMBL" id="KAK5824672.1"/>
    </source>
</evidence>
<keyword evidence="2" id="KW-1185">Reference proteome</keyword>
<organism evidence="1 2">
    <name type="scientific">Gossypium arboreum</name>
    <name type="common">Tree cotton</name>
    <name type="synonym">Gossypium nanking</name>
    <dbReference type="NCBI Taxonomy" id="29729"/>
    <lineage>
        <taxon>Eukaryota</taxon>
        <taxon>Viridiplantae</taxon>
        <taxon>Streptophyta</taxon>
        <taxon>Embryophyta</taxon>
        <taxon>Tracheophyta</taxon>
        <taxon>Spermatophyta</taxon>
        <taxon>Magnoliopsida</taxon>
        <taxon>eudicotyledons</taxon>
        <taxon>Gunneridae</taxon>
        <taxon>Pentapetalae</taxon>
        <taxon>rosids</taxon>
        <taxon>malvids</taxon>
        <taxon>Malvales</taxon>
        <taxon>Malvaceae</taxon>
        <taxon>Malvoideae</taxon>
        <taxon>Gossypium</taxon>
    </lineage>
</organism>
<name>A0ABR0PJS9_GOSAR</name>
<protein>
    <submittedName>
        <fullName evidence="1">Uncharacterized protein</fullName>
    </submittedName>
</protein>
<comment type="caution">
    <text evidence="1">The sequence shown here is derived from an EMBL/GenBank/DDBJ whole genome shotgun (WGS) entry which is preliminary data.</text>
</comment>
<accession>A0ABR0PJS9</accession>
<proteinExistence type="predicted"/>
<gene>
    <name evidence="1" type="ORF">PVK06_019453</name>
</gene>
<reference evidence="1 2" key="1">
    <citation type="submission" date="2023-03" db="EMBL/GenBank/DDBJ databases">
        <title>WGS of Gossypium arboreum.</title>
        <authorList>
            <person name="Yu D."/>
        </authorList>
    </citation>
    <scope>NUCLEOTIDE SEQUENCE [LARGE SCALE GENOMIC DNA]</scope>
    <source>
        <tissue evidence="1">Leaf</tissue>
    </source>
</reference>
<dbReference type="Proteomes" id="UP001358586">
    <property type="component" value="Chromosome 6"/>
</dbReference>
<sequence>MDELATIGAPMFNEELIVKILKDLGSIYKISTTIKARNSTISYENFKKNGLTMRPFYNIKT</sequence>
<dbReference type="EMBL" id="JARKNE010000006">
    <property type="protein sequence ID" value="KAK5824672.1"/>
    <property type="molecule type" value="Genomic_DNA"/>
</dbReference>